<evidence type="ECO:0000313" key="2">
    <source>
        <dbReference type="EMBL" id="KIS21689.1"/>
    </source>
</evidence>
<dbReference type="Proteomes" id="UP000032250">
    <property type="component" value="Unassembled WGS sequence"/>
</dbReference>
<keyword evidence="1" id="KW-0812">Transmembrane</keyword>
<keyword evidence="1" id="KW-1133">Transmembrane helix</keyword>
<feature type="transmembrane region" description="Helical" evidence="1">
    <location>
        <begin position="31"/>
        <end position="48"/>
    </location>
</feature>
<dbReference type="EMBL" id="JXSU01000010">
    <property type="protein sequence ID" value="KIS21689.1"/>
    <property type="molecule type" value="Genomic_DNA"/>
</dbReference>
<gene>
    <name evidence="2" type="ORF">N495_20050</name>
</gene>
<keyword evidence="1" id="KW-0472">Membrane</keyword>
<name>A0A0D1AET4_CLOBO</name>
<organism evidence="2 3">
    <name type="scientific">Clostridium botulinum B2 450</name>
    <dbReference type="NCBI Taxonomy" id="1379739"/>
    <lineage>
        <taxon>Bacteria</taxon>
        <taxon>Bacillati</taxon>
        <taxon>Bacillota</taxon>
        <taxon>Clostridia</taxon>
        <taxon>Eubacteriales</taxon>
        <taxon>Clostridiaceae</taxon>
        <taxon>Clostridium</taxon>
    </lineage>
</organism>
<dbReference type="RefSeq" id="WP_033066736.1">
    <property type="nucleotide sequence ID" value="NZ_JXSU01000010.1"/>
</dbReference>
<proteinExistence type="predicted"/>
<feature type="transmembrane region" description="Helical" evidence="1">
    <location>
        <begin position="69"/>
        <end position="88"/>
    </location>
</feature>
<accession>A0A0D1AET4</accession>
<feature type="transmembrane region" description="Helical" evidence="1">
    <location>
        <begin position="94"/>
        <end position="114"/>
    </location>
</feature>
<evidence type="ECO:0000256" key="1">
    <source>
        <dbReference type="SAM" id="Phobius"/>
    </source>
</evidence>
<protein>
    <submittedName>
        <fullName evidence="2">Uncharacterized protein</fullName>
    </submittedName>
</protein>
<geneLocation type="plasmid" evidence="2">
    <name>p_B2_450</name>
</geneLocation>
<feature type="transmembrane region" description="Helical" evidence="1">
    <location>
        <begin position="7"/>
        <end position="25"/>
    </location>
</feature>
<keyword evidence="2" id="KW-0614">Plasmid</keyword>
<reference evidence="2 3" key="1">
    <citation type="submission" date="2014-06" db="EMBL/GenBank/DDBJ databases">
        <title>Genome characterization of distinct group I Clostridium botulinum lineages.</title>
        <authorList>
            <person name="Giordani F."/>
            <person name="Anselmo A."/>
            <person name="Fillo S."/>
            <person name="Palozzi A.M."/>
            <person name="Fortunato A."/>
            <person name="Gentile B."/>
            <person name="Ciammaruconi A."/>
            <person name="Anniballi F."/>
            <person name="De Medici D."/>
            <person name="Lista F."/>
        </authorList>
    </citation>
    <scope>NUCLEOTIDE SEQUENCE [LARGE SCALE GENOMIC DNA]</scope>
    <source>
        <strain evidence="2 3">B2 450</strain>
        <plasmid evidence="2">p_B2_450</plasmid>
    </source>
</reference>
<sequence length="171" mass="20333">MKYFNYYVNEVIWSIYILISIIAYIKKPFVLLYLSTSAIYFIAIQILIKAKKKESYMKIRSILDNKYKVVKIWPIYIIVFIFTILGFVQNIGVIQFSKINNLILALLMGGYNLYLNEKAHKASLNFQKTKQDYINKYGQDQFDKFEKESEDFFQKSQKKFDDIINNGNDHK</sequence>
<comment type="caution">
    <text evidence="2">The sequence shown here is derived from an EMBL/GenBank/DDBJ whole genome shotgun (WGS) entry which is preliminary data.</text>
</comment>
<dbReference type="HOGENOM" id="CLU_1560249_0_0_9"/>
<evidence type="ECO:0000313" key="3">
    <source>
        <dbReference type="Proteomes" id="UP000032250"/>
    </source>
</evidence>
<dbReference type="AlphaFoldDB" id="A0A0D1AET4"/>
<dbReference type="PATRIC" id="fig|1379739.3.peg.204"/>